<dbReference type="FunFam" id="3.30.160.20:FF:000004">
    <property type="entry name" value="Peptide chain release factor 1"/>
    <property type="match status" value="1"/>
</dbReference>
<dbReference type="FunCoup" id="A0A3Q1F9S9">
    <property type="interactions" value="1279"/>
</dbReference>
<dbReference type="Proteomes" id="UP000257200">
    <property type="component" value="Unplaced"/>
</dbReference>
<keyword evidence="3" id="KW-0488">Methylation</keyword>
<evidence type="ECO:0000256" key="2">
    <source>
        <dbReference type="ARBA" id="ARBA00010835"/>
    </source>
</evidence>
<evidence type="ECO:0000313" key="12">
    <source>
        <dbReference type="Ensembl" id="ENSAPOP00000003935.1"/>
    </source>
</evidence>
<dbReference type="PROSITE" id="PS00745">
    <property type="entry name" value="RF_PROK_I"/>
    <property type="match status" value="1"/>
</dbReference>
<accession>A0A3Q1F9S9</accession>
<keyword evidence="6" id="KW-0175">Coiled coil</keyword>
<dbReference type="FunFam" id="3.30.70.1660:FF:000011">
    <property type="entry name" value="Peptide chain release factor 1-like, mitochondrial"/>
    <property type="match status" value="1"/>
</dbReference>
<dbReference type="SUPFAM" id="SSF75620">
    <property type="entry name" value="Release factor"/>
    <property type="match status" value="1"/>
</dbReference>
<dbReference type="FunFam" id="3.30.70.1660:FF:000004">
    <property type="entry name" value="Peptide chain release factor 1"/>
    <property type="match status" value="1"/>
</dbReference>
<name>A0A3Q1F9S9_9TELE</name>
<dbReference type="OrthoDB" id="2019491at2759"/>
<keyword evidence="13" id="KW-1185">Reference proteome</keyword>
<protein>
    <recommendedName>
        <fullName evidence="9">Peptide chain release factor 1-like, mitochondrial</fullName>
    </recommendedName>
    <alternativeName>
        <fullName evidence="10">Mitochondrial translational release factor 1-like</fullName>
    </alternativeName>
</protein>
<evidence type="ECO:0000256" key="10">
    <source>
        <dbReference type="ARBA" id="ARBA00082737"/>
    </source>
</evidence>
<dbReference type="GeneID" id="110948219"/>
<dbReference type="Ensembl" id="ENSAPOT00000010906.1">
    <property type="protein sequence ID" value="ENSAPOP00000003935.1"/>
    <property type="gene ID" value="ENSAPOG00000005515.1"/>
</dbReference>
<dbReference type="GO" id="GO:0016149">
    <property type="term" value="F:translation release factor activity, codon specific"/>
    <property type="evidence" value="ECO:0007669"/>
    <property type="project" value="UniProtKB-ARBA"/>
</dbReference>
<evidence type="ECO:0000256" key="8">
    <source>
        <dbReference type="ARBA" id="ARBA00055528"/>
    </source>
</evidence>
<evidence type="ECO:0000256" key="7">
    <source>
        <dbReference type="ARBA" id="ARBA00023128"/>
    </source>
</evidence>
<dbReference type="NCBIfam" id="NF001859">
    <property type="entry name" value="PRK00591.1"/>
    <property type="match status" value="1"/>
</dbReference>
<dbReference type="InterPro" id="IPR000352">
    <property type="entry name" value="Pep_chain_release_fac_I"/>
</dbReference>
<comment type="similarity">
    <text evidence="2">Belongs to the prokaryotic/mitochondrial release factor family.</text>
</comment>
<keyword evidence="5" id="KW-0809">Transit peptide</keyword>
<dbReference type="Pfam" id="PF00472">
    <property type="entry name" value="RF-1"/>
    <property type="match status" value="1"/>
</dbReference>
<keyword evidence="7" id="KW-0496">Mitochondrion</keyword>
<dbReference type="Gene3D" id="3.30.70.1660">
    <property type="match status" value="1"/>
</dbReference>
<dbReference type="Gene3D" id="3.30.160.20">
    <property type="match status" value="1"/>
</dbReference>
<evidence type="ECO:0000256" key="1">
    <source>
        <dbReference type="ARBA" id="ARBA00004173"/>
    </source>
</evidence>
<dbReference type="GO" id="GO:0070126">
    <property type="term" value="P:mitochondrial translational termination"/>
    <property type="evidence" value="ECO:0007669"/>
    <property type="project" value="UniProtKB-ARBA"/>
</dbReference>
<sequence>MAYRRLVKEFVFGLWTCRLPKPQTAFSDRTRRTLQTSSPSMVKLLSVEELFARRSLQEHLKKMETEYGECLRAVSGSVPEEQCSEDQLRTKRTKVSLLAPLVQSIRELDAKQKEIAETEILLKDEDPALRELAELERENCVQDIQDLRQKILELLIPEEEADLSDLVLEVTAGVGGQEAMLFTAEMFDMYQGFAQHHGWSFDVLELMTSDIGGLRHASASISGSQSYKKMKFEAGVHRVQRVPKTEKQGRMHTSTMTVAVLPQPTEISFTINPKDLRIDTKRASGAGGQHVNTTDSAVRIVHLPTGTVAECQQERSQLKNREKAMKALRAKLYSMKLEEETSKRSNQRKVQIGTRGRSEKIRTYNFAQDRITDHRIGMTVHDVKSFLLGEDLLDEMNSSLQEFSDQETLMELLEESSQEAS</sequence>
<organism evidence="12 13">
    <name type="scientific">Acanthochromis polyacanthus</name>
    <name type="common">spiny chromis</name>
    <dbReference type="NCBI Taxonomy" id="80966"/>
    <lineage>
        <taxon>Eukaryota</taxon>
        <taxon>Metazoa</taxon>
        <taxon>Chordata</taxon>
        <taxon>Craniata</taxon>
        <taxon>Vertebrata</taxon>
        <taxon>Euteleostomi</taxon>
        <taxon>Actinopterygii</taxon>
        <taxon>Neopterygii</taxon>
        <taxon>Teleostei</taxon>
        <taxon>Neoteleostei</taxon>
        <taxon>Acanthomorphata</taxon>
        <taxon>Ovalentaria</taxon>
        <taxon>Pomacentridae</taxon>
        <taxon>Acanthochromis</taxon>
    </lineage>
</organism>
<dbReference type="InterPro" id="IPR050057">
    <property type="entry name" value="Prokaryotic/Mito_RF"/>
</dbReference>
<dbReference type="Pfam" id="PF03462">
    <property type="entry name" value="PCRF"/>
    <property type="match status" value="1"/>
</dbReference>
<dbReference type="InterPro" id="IPR045853">
    <property type="entry name" value="Pep_chain_release_fac_I_sf"/>
</dbReference>
<dbReference type="PANTHER" id="PTHR43804:SF3">
    <property type="entry name" value="PEPTIDE CHAIN RELEASE FACTOR 1-LIKE, MITOCHONDRIAL"/>
    <property type="match status" value="1"/>
</dbReference>
<evidence type="ECO:0000256" key="4">
    <source>
        <dbReference type="ARBA" id="ARBA00022917"/>
    </source>
</evidence>
<dbReference type="GeneTree" id="ENSGT00940000155683"/>
<dbReference type="InParanoid" id="A0A3Q1F9S9"/>
<dbReference type="PANTHER" id="PTHR43804">
    <property type="entry name" value="LD18447P"/>
    <property type="match status" value="1"/>
</dbReference>
<comment type="subcellular location">
    <subcellularLocation>
        <location evidence="1">Mitochondrion</location>
    </subcellularLocation>
</comment>
<evidence type="ECO:0000259" key="11">
    <source>
        <dbReference type="PROSITE" id="PS00745"/>
    </source>
</evidence>
<evidence type="ECO:0000313" key="13">
    <source>
        <dbReference type="Proteomes" id="UP000257200"/>
    </source>
</evidence>
<evidence type="ECO:0000256" key="3">
    <source>
        <dbReference type="ARBA" id="ARBA00022481"/>
    </source>
</evidence>
<evidence type="ECO:0000256" key="6">
    <source>
        <dbReference type="ARBA" id="ARBA00023054"/>
    </source>
</evidence>
<dbReference type="SMART" id="SM00937">
    <property type="entry name" value="PCRF"/>
    <property type="match status" value="1"/>
</dbReference>
<dbReference type="GO" id="GO:0005739">
    <property type="term" value="C:mitochondrion"/>
    <property type="evidence" value="ECO:0007669"/>
    <property type="project" value="UniProtKB-SubCell"/>
</dbReference>
<reference evidence="12" key="2">
    <citation type="submission" date="2025-09" db="UniProtKB">
        <authorList>
            <consortium name="Ensembl"/>
        </authorList>
    </citation>
    <scope>IDENTIFICATION</scope>
</reference>
<reference evidence="12" key="1">
    <citation type="submission" date="2025-08" db="UniProtKB">
        <authorList>
            <consortium name="Ensembl"/>
        </authorList>
    </citation>
    <scope>IDENTIFICATION</scope>
</reference>
<evidence type="ECO:0000256" key="9">
    <source>
        <dbReference type="ARBA" id="ARBA00070847"/>
    </source>
</evidence>
<keyword evidence="4" id="KW-0648">Protein biosynthesis</keyword>
<dbReference type="AlphaFoldDB" id="A0A3Q1F9S9"/>
<dbReference type="InterPro" id="IPR005139">
    <property type="entry name" value="PCRF"/>
</dbReference>
<dbReference type="Gene3D" id="6.10.140.1950">
    <property type="match status" value="1"/>
</dbReference>
<proteinExistence type="inferred from homology"/>
<evidence type="ECO:0000256" key="5">
    <source>
        <dbReference type="ARBA" id="ARBA00022946"/>
    </source>
</evidence>
<feature type="domain" description="Prokaryotic-type class I peptide chain release factors" evidence="11">
    <location>
        <begin position="282"/>
        <end position="298"/>
    </location>
</feature>
<dbReference type="RefSeq" id="XP_022045342.1">
    <property type="nucleotide sequence ID" value="XM_022189650.2"/>
</dbReference>
<dbReference type="STRING" id="80966.ENSAPOP00000003935"/>
<comment type="function">
    <text evidence="8">Mitochondrial peptide chain release factor that directs the termination of translation in response to the peptide chain termination codons UAA and UAG.</text>
</comment>